<accession>A0A841JNJ2</accession>
<keyword evidence="1" id="KW-0812">Transmembrane</keyword>
<dbReference type="RefSeq" id="WP_050057424.1">
    <property type="nucleotide sequence ID" value="NZ_JACHEK010000001.1"/>
</dbReference>
<keyword evidence="1" id="KW-1133">Transmembrane helix</keyword>
<dbReference type="OrthoDB" id="121119at2"/>
<feature type="transmembrane region" description="Helical" evidence="1">
    <location>
        <begin position="59"/>
        <end position="79"/>
    </location>
</feature>
<dbReference type="AlphaFoldDB" id="A0A841JNJ2"/>
<comment type="caution">
    <text evidence="2">The sequence shown here is derived from an EMBL/GenBank/DDBJ whole genome shotgun (WGS) entry which is preliminary data.</text>
</comment>
<name>A0A841JNJ2_9BACT</name>
<dbReference type="NCBIfam" id="NF047765">
    <property type="entry name" value="LIC_13387_fam"/>
    <property type="match status" value="1"/>
</dbReference>
<dbReference type="Proteomes" id="UP000538666">
    <property type="component" value="Unassembled WGS sequence"/>
</dbReference>
<keyword evidence="3" id="KW-1185">Reference proteome</keyword>
<dbReference type="InterPro" id="IPR058068">
    <property type="entry name" value="LIC_13387-like"/>
</dbReference>
<gene>
    <name evidence="2" type="ORF">HNQ77_000095</name>
</gene>
<reference evidence="2 3" key="1">
    <citation type="submission" date="2020-08" db="EMBL/GenBank/DDBJ databases">
        <title>Genomic Encyclopedia of Type Strains, Phase IV (KMG-IV): sequencing the most valuable type-strain genomes for metagenomic binning, comparative biology and taxonomic classification.</title>
        <authorList>
            <person name="Goeker M."/>
        </authorList>
    </citation>
    <scope>NUCLEOTIDE SEQUENCE [LARGE SCALE GENOMIC DNA]</scope>
    <source>
        <strain evidence="2 3">DSM 103733</strain>
    </source>
</reference>
<sequence>MKASLSLRIASVLTFIHALLHTVGGMLGKPAPGPQQIAVAAMKVNRFLVLGNLRSFWDFYMGLGFGVSISLTIDALIFWQLGSMAKTDSGRLRPLYLLFAIEYAALAVNSNRYFFIGPVIAEILIAFCLGWAIFAPTSIEQSKWNRRPATERIQT</sequence>
<evidence type="ECO:0000313" key="3">
    <source>
        <dbReference type="Proteomes" id="UP000538666"/>
    </source>
</evidence>
<proteinExistence type="predicted"/>
<evidence type="ECO:0000313" key="2">
    <source>
        <dbReference type="EMBL" id="MBB6142157.1"/>
    </source>
</evidence>
<protein>
    <submittedName>
        <fullName evidence="2">Uncharacterized protein</fullName>
    </submittedName>
</protein>
<feature type="transmembrane region" description="Helical" evidence="1">
    <location>
        <begin position="114"/>
        <end position="137"/>
    </location>
</feature>
<dbReference type="EMBL" id="JACHEK010000001">
    <property type="protein sequence ID" value="MBB6142157.1"/>
    <property type="molecule type" value="Genomic_DNA"/>
</dbReference>
<keyword evidence="1" id="KW-0472">Membrane</keyword>
<evidence type="ECO:0000256" key="1">
    <source>
        <dbReference type="SAM" id="Phobius"/>
    </source>
</evidence>
<organism evidence="2 3">
    <name type="scientific">Silvibacterium bohemicum</name>
    <dbReference type="NCBI Taxonomy" id="1577686"/>
    <lineage>
        <taxon>Bacteria</taxon>
        <taxon>Pseudomonadati</taxon>
        <taxon>Acidobacteriota</taxon>
        <taxon>Terriglobia</taxon>
        <taxon>Terriglobales</taxon>
        <taxon>Acidobacteriaceae</taxon>
        <taxon>Silvibacterium</taxon>
    </lineage>
</organism>